<reference evidence="5 6" key="1">
    <citation type="submission" date="2022-04" db="EMBL/GenBank/DDBJ databases">
        <title>Positive selection, recombination, and allopatry shape intraspecific diversity of widespread and dominant cyanobacteria.</title>
        <authorList>
            <person name="Wei J."/>
            <person name="Shu W."/>
            <person name="Hu C."/>
        </authorList>
    </citation>
    <scope>NUCLEOTIDE SEQUENCE [LARGE SCALE GENOMIC DNA]</scope>
    <source>
        <strain evidence="5 6">AS-A4</strain>
    </source>
</reference>
<keyword evidence="2" id="KW-0677">Repeat</keyword>
<dbReference type="Pfam" id="PF03160">
    <property type="entry name" value="Calx-beta"/>
    <property type="match status" value="1"/>
</dbReference>
<dbReference type="PANTHER" id="PTHR35580">
    <property type="entry name" value="CELL SURFACE GLYCOPROTEIN (S-LAYER PROTEIN)-LIKE PROTEIN"/>
    <property type="match status" value="1"/>
</dbReference>
<dbReference type="Proteomes" id="UP001476950">
    <property type="component" value="Unassembled WGS sequence"/>
</dbReference>
<keyword evidence="6" id="KW-1185">Reference proteome</keyword>
<gene>
    <name evidence="5" type="ORF">NDI38_29980</name>
</gene>
<dbReference type="InterPro" id="IPR038081">
    <property type="entry name" value="CalX-like_sf"/>
</dbReference>
<dbReference type="InterPro" id="IPR011042">
    <property type="entry name" value="6-blade_b-propeller_TolB-like"/>
</dbReference>
<dbReference type="SMART" id="SM00237">
    <property type="entry name" value="Calx_beta"/>
    <property type="match status" value="1"/>
</dbReference>
<keyword evidence="3" id="KW-0106">Calcium</keyword>
<organism evidence="5 6">
    <name type="scientific">Stenomitos frigidus AS-A4</name>
    <dbReference type="NCBI Taxonomy" id="2933935"/>
    <lineage>
        <taxon>Bacteria</taxon>
        <taxon>Bacillati</taxon>
        <taxon>Cyanobacteriota</taxon>
        <taxon>Cyanophyceae</taxon>
        <taxon>Leptolyngbyales</taxon>
        <taxon>Leptolyngbyaceae</taxon>
        <taxon>Stenomitos</taxon>
    </lineage>
</organism>
<accession>A0ABV0KTN1</accession>
<comment type="caution">
    <text evidence="5">The sequence shown here is derived from an EMBL/GenBank/DDBJ whole genome shotgun (WGS) entry which is preliminary data.</text>
</comment>
<keyword evidence="1" id="KW-0732">Signal</keyword>
<dbReference type="InterPro" id="IPR028994">
    <property type="entry name" value="Integrin_alpha_N"/>
</dbReference>
<evidence type="ECO:0000256" key="1">
    <source>
        <dbReference type="ARBA" id="ARBA00022729"/>
    </source>
</evidence>
<dbReference type="Gene3D" id="2.60.40.2030">
    <property type="match status" value="1"/>
</dbReference>
<evidence type="ECO:0000313" key="5">
    <source>
        <dbReference type="EMBL" id="MEP1062604.1"/>
    </source>
</evidence>
<dbReference type="InterPro" id="IPR013517">
    <property type="entry name" value="FG-GAP"/>
</dbReference>
<feature type="domain" description="Calx-beta" evidence="4">
    <location>
        <begin position="1190"/>
        <end position="1293"/>
    </location>
</feature>
<dbReference type="Pfam" id="PF06739">
    <property type="entry name" value="SBBP"/>
    <property type="match status" value="9"/>
</dbReference>
<sequence>MERLLSHSLVYESGMNALRSLLEGSTQQALLGNPLLKPARSVAARQLGCVHAAFSTAVPICQSGTAAIHTLYPATLVMEAAFSSTASLQPLSTASALSATALQATALSPRVVADSHTTLIHASSLVFLDPGVKDYQHLLTSVQPGTEVHVLNAAQDAIAQITQTLLGRTGLASLHIVSHGQAGGLALGTDWLNLDKLRSYSGELQSWGNALTADADLLLYGCEVGEGALGHAFVQQLAQLTGADVAASDDLTGSSALGGDWILEVNTGNIDAPLAFLPTIRQRYSGVLDNAIFASAQQYTGGALSSTSKTFVDGTGNVYTVGSFIGTVDFDPGAGAYTLTSASSYDVFVSKLDANGNFIWAKRIGGSGNSIAKGISVDGSGNVYTTGYFGGTADFDPGAGITNLTSAGSNDIFVSKLDANGNFIWAKCLGGSNNDYAIGISIDGSGNVYTTGYFSGTADFDPGTGTFNLTSAGGSSVFISKLDASGSFVWAKGIGGGNSHGQANSISVDSSGNVYTTGSFTGTADFDPGTGIFNLTSAGSGDIFISKLDASGNFVWAKRLGGSDSNDLANGISVDSSGNVYTTGSFTGTADFDPGTGTFNLNSTGASIFVSKLDVSGNFVWAKSIGGNSFNAAYGISVDSSGNVYTTGRFQGSADFDPGLGTFNLVSAGGNDIFVSKLDVSGNFVWAKRIGGSSFDVAYGISVDSSGNVYTTGYFQGSADFDPGLGTFNLATGGAQNIFLSKLDSAGSFIQAQQFNGGAVDSKSNFVDGTGNLYIVGSFSGTIDFDPGIRAVTLTSVGSDDVFISKLDASGNFVWAKRLGGSDIDAPTDISVDGSGNVYTTGRFLGTADFDPGSGITNLTSGGGNDIFISKLDANGNFVWAKRIGGSSNDYANGISVDGSGNVYTTGSFLDTVDFDPGTGTMNLNSTGSSDVFVSKLDANGNFVWAKRMGGSGYAGASGISVDATGNVYTTGYFENITDFDPGTGTFNLTSVDASDIFISKLDANGNFIWAKRMGGSNDDYATDISVDASDNVYTTGYFRNTTDFDPGLGTMNLTNAGGDDVFVSKLDANGNFVWAKRIGGSGYDQPNGISVDGSGNVYITGYFFGIVNFDTGISITSLASAGGADVFVSKLNANGNVVWAKRMGGSSDDRASSISVDSSGNVYTTGYFNSTADFDPGTGIFNLATGGPTNLFLSKLFQVPTVSLRTPIPTLTEGNSGTTAYTFTVNLSNTSTQTISVSYATADGTATAADNDYTAAAGTLIFNPGETSKTITVLVKGDSKVEPDETFLVQLLNPTYATIAPNATTGTGTIVNDDYAQLLWRDSVSGQNVVWQLNGSTLQSSYYIPTLADPNWQIVSTADFDRDGNADILWRHQTTGENAIWQMNRTGLQSGYYLATIADLNWRLLGTDDFNGDGTADLLWRNQATGQNAIWQMNGFATQTAALINTVADLNWQIVSTADFDNDGKADLLWRNQSTGENALWQMNGLTTKSAFYLNTVADTNWQVAGTADFDHDGIADIVWRNRVTGENAIWQMNSTGLQSGYFVTAAPDVNWQLVGVADLGGDRTPDFLWRNATTGQTGLWQLSGFSYVQAYQLPNAPSEWSVRPFTLV</sequence>
<protein>
    <submittedName>
        <fullName evidence="5">SBBP repeat-containing protein</fullName>
    </submittedName>
</protein>
<dbReference type="Gene3D" id="2.120.10.30">
    <property type="entry name" value="TolB, C-terminal domain"/>
    <property type="match status" value="3"/>
</dbReference>
<dbReference type="InterPro" id="IPR025592">
    <property type="entry name" value="DUF4347"/>
</dbReference>
<evidence type="ECO:0000256" key="2">
    <source>
        <dbReference type="ARBA" id="ARBA00022737"/>
    </source>
</evidence>
<evidence type="ECO:0000256" key="3">
    <source>
        <dbReference type="ARBA" id="ARBA00022837"/>
    </source>
</evidence>
<dbReference type="SUPFAM" id="SSF141072">
    <property type="entry name" value="CalX-like"/>
    <property type="match status" value="1"/>
</dbReference>
<dbReference type="EMBL" id="JAMPLM010000075">
    <property type="protein sequence ID" value="MEP1062604.1"/>
    <property type="molecule type" value="Genomic_DNA"/>
</dbReference>
<dbReference type="InterPro" id="IPR003644">
    <property type="entry name" value="Calx_beta"/>
</dbReference>
<dbReference type="Pfam" id="PF14252">
    <property type="entry name" value="DUF4347"/>
    <property type="match status" value="1"/>
</dbReference>
<evidence type="ECO:0000313" key="6">
    <source>
        <dbReference type="Proteomes" id="UP001476950"/>
    </source>
</evidence>
<dbReference type="InterPro" id="IPR052918">
    <property type="entry name" value="Motility_Chemotaxis_Reg"/>
</dbReference>
<dbReference type="InterPro" id="IPR010620">
    <property type="entry name" value="SBBP_repeat"/>
</dbReference>
<name>A0ABV0KTN1_9CYAN</name>
<dbReference type="Pfam" id="PF13517">
    <property type="entry name" value="FG-GAP_3"/>
    <property type="match status" value="1"/>
</dbReference>
<evidence type="ECO:0000259" key="4">
    <source>
        <dbReference type="SMART" id="SM00237"/>
    </source>
</evidence>
<dbReference type="SUPFAM" id="SSF69318">
    <property type="entry name" value="Integrin alpha N-terminal domain"/>
    <property type="match status" value="1"/>
</dbReference>
<dbReference type="SUPFAM" id="SSF63829">
    <property type="entry name" value="Calcium-dependent phosphotriesterase"/>
    <property type="match status" value="2"/>
</dbReference>
<dbReference type="PANTHER" id="PTHR35580:SF1">
    <property type="entry name" value="PHYTASE-LIKE DOMAIN-CONTAINING PROTEIN"/>
    <property type="match status" value="1"/>
</dbReference>
<proteinExistence type="predicted"/>